<reference evidence="1 2" key="1">
    <citation type="submission" date="2018-08" db="EMBL/GenBank/DDBJ databases">
        <title>Comparative analysis of Burkholderia isolates from Puerto Rico.</title>
        <authorList>
            <person name="Hall C."/>
            <person name="Sahl J."/>
            <person name="Wagner D."/>
        </authorList>
    </citation>
    <scope>NUCLEOTIDE SEQUENCE [LARGE SCALE GENOMIC DNA]</scope>
    <source>
        <strain evidence="1 2">Bp8964</strain>
    </source>
</reference>
<dbReference type="InterPro" id="IPR036086">
    <property type="entry name" value="ParB/Sulfiredoxin_sf"/>
</dbReference>
<gene>
    <name evidence="1" type="ORF">DF015_33970</name>
</gene>
<dbReference type="AlphaFoldDB" id="A0AB74D270"/>
<organism evidence="1 2">
    <name type="scientific">Burkholderia ubonensis</name>
    <dbReference type="NCBI Taxonomy" id="101571"/>
    <lineage>
        <taxon>Bacteria</taxon>
        <taxon>Pseudomonadati</taxon>
        <taxon>Pseudomonadota</taxon>
        <taxon>Betaproteobacteria</taxon>
        <taxon>Burkholderiales</taxon>
        <taxon>Burkholderiaceae</taxon>
        <taxon>Burkholderia</taxon>
        <taxon>Burkholderia cepacia complex</taxon>
    </lineage>
</organism>
<proteinExistence type="predicted"/>
<sequence>MSRLAIARATRPCDPVGKPFRPAEREMCRQPAENDPPKPELVLLSPELLLPTEECRSDRIREVAAEILREGMWRVPIMVERTSRIVMDGHHRRIFALDHRLARVPCLLLEYSDVVLSAWRDDVVVYPQEIIARGLAGRLYPPKSTRHRLLKPIDLVCEYPLAELWAAART</sequence>
<protein>
    <recommendedName>
        <fullName evidence="3">ParB/Sulfiredoxin domain-containing protein</fullName>
    </recommendedName>
</protein>
<evidence type="ECO:0008006" key="3">
    <source>
        <dbReference type="Google" id="ProtNLM"/>
    </source>
</evidence>
<comment type="caution">
    <text evidence="1">The sequence shown here is derived from an EMBL/GenBank/DDBJ whole genome shotgun (WGS) entry which is preliminary data.</text>
</comment>
<dbReference type="Proteomes" id="UP000273734">
    <property type="component" value="Unassembled WGS sequence"/>
</dbReference>
<name>A0AB74D270_9BURK</name>
<accession>A0AB74D270</accession>
<evidence type="ECO:0000313" key="1">
    <source>
        <dbReference type="EMBL" id="RQP68475.1"/>
    </source>
</evidence>
<dbReference type="SUPFAM" id="SSF110849">
    <property type="entry name" value="ParB/Sulfiredoxin"/>
    <property type="match status" value="1"/>
</dbReference>
<dbReference type="Gene3D" id="3.90.1530.10">
    <property type="entry name" value="Conserved hypothetical protein from pyrococcus furiosus pfu- 392566-001, ParB domain"/>
    <property type="match status" value="1"/>
</dbReference>
<evidence type="ECO:0000313" key="2">
    <source>
        <dbReference type="Proteomes" id="UP000273734"/>
    </source>
</evidence>
<dbReference type="EMBL" id="QTNY01000041">
    <property type="protein sequence ID" value="RQP68475.1"/>
    <property type="molecule type" value="Genomic_DNA"/>
</dbReference>